<dbReference type="OrthoDB" id="4473401at2759"/>
<keyword evidence="1" id="KW-1015">Disulfide bond</keyword>
<dbReference type="AlphaFoldDB" id="A0A8S9Z464"/>
<dbReference type="EMBL" id="JTDE01002064">
    <property type="protein sequence ID" value="KAF7257917.1"/>
    <property type="molecule type" value="Genomic_DNA"/>
</dbReference>
<dbReference type="CDD" id="cd00109">
    <property type="entry name" value="Kunitz-type"/>
    <property type="match status" value="1"/>
</dbReference>
<evidence type="ECO:0000259" key="3">
    <source>
        <dbReference type="PROSITE" id="PS50279"/>
    </source>
</evidence>
<proteinExistence type="predicted"/>
<dbReference type="PROSITE" id="PS50279">
    <property type="entry name" value="BPTI_KUNITZ_2"/>
    <property type="match status" value="1"/>
</dbReference>
<dbReference type="Gene3D" id="4.10.410.10">
    <property type="entry name" value="Pancreatic trypsin inhibitor Kunitz domain"/>
    <property type="match status" value="1"/>
</dbReference>
<dbReference type="PRINTS" id="PR00759">
    <property type="entry name" value="BASICPTASE"/>
</dbReference>
<dbReference type="SUPFAM" id="SSF57362">
    <property type="entry name" value="BPTI-like"/>
    <property type="match status" value="1"/>
</dbReference>
<gene>
    <name evidence="4" type="ORF">EG68_04588</name>
</gene>
<feature type="domain" description="BPTI/Kunitz inhibitor" evidence="3">
    <location>
        <begin position="39"/>
        <end position="89"/>
    </location>
</feature>
<dbReference type="SMART" id="SM00131">
    <property type="entry name" value="KU"/>
    <property type="match status" value="1"/>
</dbReference>
<organism evidence="4 5">
    <name type="scientific">Paragonimus skrjabini miyazakii</name>
    <dbReference type="NCBI Taxonomy" id="59628"/>
    <lineage>
        <taxon>Eukaryota</taxon>
        <taxon>Metazoa</taxon>
        <taxon>Spiralia</taxon>
        <taxon>Lophotrochozoa</taxon>
        <taxon>Platyhelminthes</taxon>
        <taxon>Trematoda</taxon>
        <taxon>Digenea</taxon>
        <taxon>Plagiorchiida</taxon>
        <taxon>Troglotremata</taxon>
        <taxon>Troglotrematidae</taxon>
        <taxon>Paragonimus</taxon>
    </lineage>
</organism>
<accession>A0A8S9Z464</accession>
<evidence type="ECO:0000313" key="4">
    <source>
        <dbReference type="EMBL" id="KAF7257917.1"/>
    </source>
</evidence>
<dbReference type="PANTHER" id="PTHR10083:SF374">
    <property type="entry name" value="BPTI_KUNITZ INHIBITOR DOMAIN-CONTAINING PROTEIN"/>
    <property type="match status" value="1"/>
</dbReference>
<dbReference type="InterPro" id="IPR036880">
    <property type="entry name" value="Kunitz_BPTI_sf"/>
</dbReference>
<reference evidence="4" key="1">
    <citation type="submission" date="2019-07" db="EMBL/GenBank/DDBJ databases">
        <title>Annotation for the trematode Paragonimus miyazaki's.</title>
        <authorList>
            <person name="Choi Y.-J."/>
        </authorList>
    </citation>
    <scope>NUCLEOTIDE SEQUENCE</scope>
    <source>
        <strain evidence="4">Japan</strain>
    </source>
</reference>
<dbReference type="GO" id="GO:0004867">
    <property type="term" value="F:serine-type endopeptidase inhibitor activity"/>
    <property type="evidence" value="ECO:0007669"/>
    <property type="project" value="InterPro"/>
</dbReference>
<keyword evidence="5" id="KW-1185">Reference proteome</keyword>
<feature type="signal peptide" evidence="2">
    <location>
        <begin position="1"/>
        <end position="18"/>
    </location>
</feature>
<evidence type="ECO:0000256" key="2">
    <source>
        <dbReference type="SAM" id="SignalP"/>
    </source>
</evidence>
<dbReference type="PANTHER" id="PTHR10083">
    <property type="entry name" value="KUNITZ-TYPE PROTEASE INHIBITOR-RELATED"/>
    <property type="match status" value="1"/>
</dbReference>
<comment type="caution">
    <text evidence="4">The sequence shown here is derived from an EMBL/GenBank/DDBJ whole genome shotgun (WGS) entry which is preliminary data.</text>
</comment>
<dbReference type="Pfam" id="PF00014">
    <property type="entry name" value="Kunitz_BPTI"/>
    <property type="match status" value="1"/>
</dbReference>
<name>A0A8S9Z464_9TREM</name>
<sequence>MFVQLPILWLVLINGITTDLSNVRNTAGIYSLYEPPRNCVLPIERGNCEAEIPMYAFNRRTLRCEKFIYSGCGGNTNRFRSFKACVKMCFY</sequence>
<feature type="chain" id="PRO_5035737618" description="BPTI/Kunitz inhibitor domain-containing protein" evidence="2">
    <location>
        <begin position="19"/>
        <end position="91"/>
    </location>
</feature>
<evidence type="ECO:0000256" key="1">
    <source>
        <dbReference type="ARBA" id="ARBA00023157"/>
    </source>
</evidence>
<dbReference type="GO" id="GO:0005615">
    <property type="term" value="C:extracellular space"/>
    <property type="evidence" value="ECO:0007669"/>
    <property type="project" value="TreeGrafter"/>
</dbReference>
<dbReference type="Proteomes" id="UP000822476">
    <property type="component" value="Unassembled WGS sequence"/>
</dbReference>
<evidence type="ECO:0000313" key="5">
    <source>
        <dbReference type="Proteomes" id="UP000822476"/>
    </source>
</evidence>
<dbReference type="InterPro" id="IPR050098">
    <property type="entry name" value="TFPI/VKTCI-like"/>
</dbReference>
<dbReference type="InterPro" id="IPR002223">
    <property type="entry name" value="Kunitz_BPTI"/>
</dbReference>
<keyword evidence="2" id="KW-0732">Signal</keyword>
<dbReference type="PROSITE" id="PS00280">
    <property type="entry name" value="BPTI_KUNITZ_1"/>
    <property type="match status" value="1"/>
</dbReference>
<protein>
    <recommendedName>
        <fullName evidence="3">BPTI/Kunitz inhibitor domain-containing protein</fullName>
    </recommendedName>
</protein>
<dbReference type="InterPro" id="IPR020901">
    <property type="entry name" value="Prtase_inh_Kunz-CS"/>
</dbReference>